<reference evidence="1 2" key="1">
    <citation type="submission" date="2016-03" db="EMBL/GenBank/DDBJ databases">
        <title>Sequencing of Lactobacillus Species from Commercial Turkeys.</title>
        <authorList>
            <person name="Johnson T.J."/>
            <person name="Youmans B.P."/>
            <person name="Case K.A."/>
        </authorList>
    </citation>
    <scope>NUCLEOTIDE SEQUENCE [LARGE SCALE GENOMIC DNA]</scope>
    <source>
        <strain evidence="1 2">UMNLA1</strain>
    </source>
</reference>
<accession>A0A231PWM1</accession>
<evidence type="ECO:0000313" key="1">
    <source>
        <dbReference type="EMBL" id="OXS39320.1"/>
    </source>
</evidence>
<organism evidence="1 2">
    <name type="scientific">Ligilactobacillus agilis</name>
    <dbReference type="NCBI Taxonomy" id="1601"/>
    <lineage>
        <taxon>Bacteria</taxon>
        <taxon>Bacillati</taxon>
        <taxon>Bacillota</taxon>
        <taxon>Bacilli</taxon>
        <taxon>Lactobacillales</taxon>
        <taxon>Lactobacillaceae</taxon>
        <taxon>Ligilactobacillus</taxon>
    </lineage>
</organism>
<sequence>MENRQKVLNLLGLAQRANKLVTGEQLVLKQVRAKKAYLVFIASDGGQSTHKKISDKCYSYGVALSSDFSQLELSIAIGQKRSLIAVTDLGFSKKMRQLLA</sequence>
<name>A0A231PWM1_9LACO</name>
<evidence type="ECO:0000313" key="2">
    <source>
        <dbReference type="Proteomes" id="UP000215261"/>
    </source>
</evidence>
<dbReference type="AlphaFoldDB" id="A0A231PWM1"/>
<dbReference type="STRING" id="1601.GCA_001243975_00585"/>
<dbReference type="InterPro" id="IPR029064">
    <property type="entry name" value="Ribosomal_eL30-like_sf"/>
</dbReference>
<dbReference type="EMBL" id="LUGO01000061">
    <property type="protein sequence ID" value="OXS39320.1"/>
    <property type="molecule type" value="Genomic_DNA"/>
</dbReference>
<dbReference type="KEGG" id="lagl:BEN83_06500"/>
<dbReference type="Proteomes" id="UP000215261">
    <property type="component" value="Unassembled WGS sequence"/>
</dbReference>
<dbReference type="Gene3D" id="3.30.1330.30">
    <property type="match status" value="1"/>
</dbReference>
<dbReference type="InterPro" id="IPR004038">
    <property type="entry name" value="Ribosomal_eL8/eL30/eS12/Gad45"/>
</dbReference>
<comment type="caution">
    <text evidence="1">The sequence shown here is derived from an EMBL/GenBank/DDBJ whole genome shotgun (WGS) entry which is preliminary data.</text>
</comment>
<dbReference type="RefSeq" id="WP_050611154.1">
    <property type="nucleotide sequence ID" value="NZ_BLAO01000071.1"/>
</dbReference>
<gene>
    <name evidence="1" type="ORF">AYP69_07460</name>
</gene>
<protein>
    <submittedName>
        <fullName evidence="1">Uncharacterized protein</fullName>
    </submittedName>
</protein>
<dbReference type="NCBIfam" id="NF005585">
    <property type="entry name" value="PRK07283.1"/>
    <property type="match status" value="1"/>
</dbReference>
<dbReference type="Pfam" id="PF01248">
    <property type="entry name" value="Ribosomal_L7Ae"/>
    <property type="match status" value="1"/>
</dbReference>
<dbReference type="SUPFAM" id="SSF55315">
    <property type="entry name" value="L30e-like"/>
    <property type="match status" value="1"/>
</dbReference>
<proteinExistence type="predicted"/>